<keyword evidence="2" id="KW-0812">Transmembrane</keyword>
<proteinExistence type="predicted"/>
<feature type="transmembrane region" description="Helical" evidence="2">
    <location>
        <begin position="206"/>
        <end position="225"/>
    </location>
</feature>
<keyword evidence="4" id="KW-1185">Reference proteome</keyword>
<evidence type="ECO:0000313" key="4">
    <source>
        <dbReference type="Proteomes" id="UP001550535"/>
    </source>
</evidence>
<feature type="transmembrane region" description="Helical" evidence="2">
    <location>
        <begin position="61"/>
        <end position="77"/>
    </location>
</feature>
<accession>A0ABV2XED3</accession>
<name>A0ABV2XED3_9NOCA</name>
<keyword evidence="2" id="KW-1133">Transmembrane helix</keyword>
<organism evidence="3 4">
    <name type="scientific">Nocardia niwae</name>
    <dbReference type="NCBI Taxonomy" id="626084"/>
    <lineage>
        <taxon>Bacteria</taxon>
        <taxon>Bacillati</taxon>
        <taxon>Actinomycetota</taxon>
        <taxon>Actinomycetes</taxon>
        <taxon>Mycobacteriales</taxon>
        <taxon>Nocardiaceae</taxon>
        <taxon>Nocardia</taxon>
    </lineage>
</organism>
<feature type="transmembrane region" description="Helical" evidence="2">
    <location>
        <begin position="84"/>
        <end position="102"/>
    </location>
</feature>
<feature type="region of interest" description="Disordered" evidence="1">
    <location>
        <begin position="36"/>
        <end position="55"/>
    </location>
</feature>
<feature type="transmembrane region" description="Helical" evidence="2">
    <location>
        <begin position="153"/>
        <end position="175"/>
    </location>
</feature>
<protein>
    <submittedName>
        <fullName evidence="3">DUF5134 domain-containing protein</fullName>
    </submittedName>
</protein>
<evidence type="ECO:0000256" key="2">
    <source>
        <dbReference type="SAM" id="Phobius"/>
    </source>
</evidence>
<dbReference type="Proteomes" id="UP001550535">
    <property type="component" value="Unassembled WGS sequence"/>
</dbReference>
<sequence>MEFVQEYAAVRWVVVAAFVVAAAIVLSRVTAPATPSAEATEGLPESSAPQDLSAGHSESDAAHLVMCLVMLGMLLFPSGASPHAMRGVLTAMAVVFAGLLTIRAAEYATQGRPLPVDRLVPLGYHIVAAAAMLYAMSGHTASGHAGGPAAGPALVLAGLFLLDALLVAFAARGGWAHARVPGPLRLLVRSGGCVAALTGPAKPWTAVPHVVMDAGTAYMLLSVIIR</sequence>
<evidence type="ECO:0000313" key="3">
    <source>
        <dbReference type="EMBL" id="MEU2124262.1"/>
    </source>
</evidence>
<reference evidence="3 4" key="1">
    <citation type="submission" date="2024-06" db="EMBL/GenBank/DDBJ databases">
        <title>The Natural Products Discovery Center: Release of the First 8490 Sequenced Strains for Exploring Actinobacteria Biosynthetic Diversity.</title>
        <authorList>
            <person name="Kalkreuter E."/>
            <person name="Kautsar S.A."/>
            <person name="Yang D."/>
            <person name="Bader C.D."/>
            <person name="Teijaro C.N."/>
            <person name="Fluegel L."/>
            <person name="Davis C.M."/>
            <person name="Simpson J.R."/>
            <person name="Lauterbach L."/>
            <person name="Steele A.D."/>
            <person name="Gui C."/>
            <person name="Meng S."/>
            <person name="Li G."/>
            <person name="Viehrig K."/>
            <person name="Ye F."/>
            <person name="Su P."/>
            <person name="Kiefer A.F."/>
            <person name="Nichols A."/>
            <person name="Cepeda A.J."/>
            <person name="Yan W."/>
            <person name="Fan B."/>
            <person name="Jiang Y."/>
            <person name="Adhikari A."/>
            <person name="Zheng C.-J."/>
            <person name="Schuster L."/>
            <person name="Cowan T.M."/>
            <person name="Smanski M.J."/>
            <person name="Chevrette M.G."/>
            <person name="De Carvalho L.P.S."/>
            <person name="Shen B."/>
        </authorList>
    </citation>
    <scope>NUCLEOTIDE SEQUENCE [LARGE SCALE GENOMIC DNA]</scope>
    <source>
        <strain evidence="3 4">NPDC019434</strain>
    </source>
</reference>
<feature type="transmembrane region" description="Helical" evidence="2">
    <location>
        <begin position="12"/>
        <end position="31"/>
    </location>
</feature>
<dbReference type="EMBL" id="JBEYBR010000055">
    <property type="protein sequence ID" value="MEU2124262.1"/>
    <property type="molecule type" value="Genomic_DNA"/>
</dbReference>
<gene>
    <name evidence="3" type="ORF">ABZ507_20825</name>
</gene>
<comment type="caution">
    <text evidence="3">The sequence shown here is derived from an EMBL/GenBank/DDBJ whole genome shotgun (WGS) entry which is preliminary data.</text>
</comment>
<evidence type="ECO:0000256" key="1">
    <source>
        <dbReference type="SAM" id="MobiDB-lite"/>
    </source>
</evidence>
<keyword evidence="2" id="KW-0472">Membrane</keyword>
<dbReference type="Pfam" id="PF17197">
    <property type="entry name" value="DUF5134"/>
    <property type="match status" value="1"/>
</dbReference>
<dbReference type="RefSeq" id="WP_357992284.1">
    <property type="nucleotide sequence ID" value="NZ_JBEYBR010000055.1"/>
</dbReference>
<feature type="transmembrane region" description="Helical" evidence="2">
    <location>
        <begin position="122"/>
        <end position="141"/>
    </location>
</feature>
<dbReference type="InterPro" id="IPR033458">
    <property type="entry name" value="DUF5134"/>
</dbReference>